<dbReference type="CDD" id="cd00082">
    <property type="entry name" value="HisKA"/>
    <property type="match status" value="1"/>
</dbReference>
<dbReference type="CDD" id="cd18773">
    <property type="entry name" value="PDC1_HK_sensor"/>
    <property type="match status" value="1"/>
</dbReference>
<feature type="domain" description="Histidine kinase" evidence="11">
    <location>
        <begin position="449"/>
        <end position="662"/>
    </location>
</feature>
<dbReference type="Pfam" id="PF00512">
    <property type="entry name" value="HisKA"/>
    <property type="match status" value="1"/>
</dbReference>
<keyword evidence="7 10" id="KW-0812">Transmembrane</keyword>
<dbReference type="GO" id="GO:0005886">
    <property type="term" value="C:plasma membrane"/>
    <property type="evidence" value="ECO:0007669"/>
    <property type="project" value="UniProtKB-SubCell"/>
</dbReference>
<dbReference type="InterPro" id="IPR029151">
    <property type="entry name" value="Sensor-like_sf"/>
</dbReference>
<dbReference type="PRINTS" id="PR00344">
    <property type="entry name" value="BCTRLSENSOR"/>
</dbReference>
<dbReference type="FunFam" id="3.30.565.10:FF:000006">
    <property type="entry name" value="Sensor histidine kinase WalK"/>
    <property type="match status" value="1"/>
</dbReference>
<dbReference type="Gene3D" id="1.10.287.130">
    <property type="match status" value="1"/>
</dbReference>
<dbReference type="Gene3D" id="3.30.450.20">
    <property type="entry name" value="PAS domain"/>
    <property type="match status" value="1"/>
</dbReference>
<dbReference type="InterPro" id="IPR036097">
    <property type="entry name" value="HisK_dim/P_sf"/>
</dbReference>
<dbReference type="InterPro" id="IPR003660">
    <property type="entry name" value="HAMP_dom"/>
</dbReference>
<keyword evidence="4" id="KW-1003">Cell membrane</keyword>
<dbReference type="PROSITE" id="PS50885">
    <property type="entry name" value="HAMP"/>
    <property type="match status" value="1"/>
</dbReference>
<dbReference type="InterPro" id="IPR003661">
    <property type="entry name" value="HisK_dim/P_dom"/>
</dbReference>
<dbReference type="Pfam" id="PF02518">
    <property type="entry name" value="HATPase_c"/>
    <property type="match status" value="1"/>
</dbReference>
<dbReference type="InterPro" id="IPR036890">
    <property type="entry name" value="HATPase_C_sf"/>
</dbReference>
<keyword evidence="6" id="KW-0808">Transferase</keyword>
<dbReference type="SMART" id="SM00387">
    <property type="entry name" value="HATPase_c"/>
    <property type="match status" value="1"/>
</dbReference>
<dbReference type="SUPFAM" id="SSF47384">
    <property type="entry name" value="Homodimeric domain of signal transducing histidine kinase"/>
    <property type="match status" value="1"/>
</dbReference>
<dbReference type="InterPro" id="IPR048760">
    <property type="entry name" value="VP0354-like_sensor_dom"/>
</dbReference>
<feature type="transmembrane region" description="Helical" evidence="10">
    <location>
        <begin position="20"/>
        <end position="40"/>
    </location>
</feature>
<dbReference type="KEGG" id="zal:AZF00_05475"/>
<dbReference type="Proteomes" id="UP000074119">
    <property type="component" value="Chromosome"/>
</dbReference>
<name>A0A127M3P4_9GAMM</name>
<evidence type="ECO:0000256" key="7">
    <source>
        <dbReference type="ARBA" id="ARBA00022692"/>
    </source>
</evidence>
<accession>A0A127M3P4</accession>
<keyword evidence="9 10" id="KW-1133">Transmembrane helix</keyword>
<dbReference type="SMART" id="SM00304">
    <property type="entry name" value="HAMP"/>
    <property type="match status" value="1"/>
</dbReference>
<dbReference type="PANTHER" id="PTHR43304">
    <property type="entry name" value="PHYTOCHROME-LIKE PROTEIN CPH1"/>
    <property type="match status" value="1"/>
</dbReference>
<evidence type="ECO:0000256" key="2">
    <source>
        <dbReference type="ARBA" id="ARBA00004651"/>
    </source>
</evidence>
<evidence type="ECO:0000313" key="14">
    <source>
        <dbReference type="Proteomes" id="UP000074119"/>
    </source>
</evidence>
<dbReference type="InterPro" id="IPR005467">
    <property type="entry name" value="His_kinase_dom"/>
</dbReference>
<dbReference type="EMBL" id="CP014544">
    <property type="protein sequence ID" value="AMO67781.1"/>
    <property type="molecule type" value="Genomic_DNA"/>
</dbReference>
<feature type="domain" description="HAMP" evidence="12">
    <location>
        <begin position="361"/>
        <end position="413"/>
    </location>
</feature>
<dbReference type="InterPro" id="IPR052162">
    <property type="entry name" value="Sensor_kinase/Photoreceptor"/>
</dbReference>
<dbReference type="SUPFAM" id="SSF103190">
    <property type="entry name" value="Sensory domain-like"/>
    <property type="match status" value="1"/>
</dbReference>
<reference evidence="13 14" key="1">
    <citation type="submission" date="2015-12" db="EMBL/GenBank/DDBJ databases">
        <authorList>
            <person name="Shamseldin A."/>
            <person name="Moawad H."/>
            <person name="Abd El-Rahim W.M."/>
            <person name="Sadowsky M.J."/>
        </authorList>
    </citation>
    <scope>NUCLEOTIDE SEQUENCE [LARGE SCALE GENOMIC DNA]</scope>
    <source>
        <strain evidence="13 14">SM2</strain>
    </source>
</reference>
<dbReference type="PANTHER" id="PTHR43304:SF1">
    <property type="entry name" value="PAC DOMAIN-CONTAINING PROTEIN"/>
    <property type="match status" value="1"/>
</dbReference>
<sequence length="666" mass="74363">MPASEHMPILGKRKSITRRILFPFAALIVLSNAVIIYIIIGQLDEQLLNATEQDLISESELQAVQFRANMAELVRDLRFVTGTPPIQGLIRAERNGGADPSDGSSEAEWVARLGVIFSEMLKAKPQNVQIRFIRANGLELIRVDRYGPNGTIQRVSQNELQDKSASKYLSETLSLDAGQVYLSDIELNREFGKIVEPLQPVIRAATPVYTTDGELFGIVVINHNLQTSFDALKSIAGVDHQFVIANGRGEYLAHPEAERRFAFEYGRSSNISQDFPATQRLLDNPQLEVVNGKGNANGKASVYSLRSIAYNPEDSTDRLILATSHDFQDALAIKERVLSKIYLFLIFVLLMSGVLAIYASRRIAGPIISMRNTLNRDGLATQSEDLPIHDGGELGELARVFDNLLQELSSKQALLATEVAERKGAELELRVNNQKLKVAYKELEQFTYIASHDLQEPLRTVQSLVEMFEENYGSEMDEQAKTFLGFIKESTMRMTALIRGLLDYGRLGSESDLTEVNCQELVDAVCVDLSLRLDEVGGSVEYKDLPVITGKITELRLLFQNLISNGLKFRRPDVSPKIVIAAERGLDCWQFSVSDNGIGIAPEHFQHIFMIFQRLHGRDEFEGSGIGLAHCKKVVELHGGEIWVESQLNVGTVFYFSLRDNRDEQA</sequence>
<feature type="transmembrane region" description="Helical" evidence="10">
    <location>
        <begin position="341"/>
        <end position="360"/>
    </location>
</feature>
<protein>
    <recommendedName>
        <fullName evidence="3">histidine kinase</fullName>
        <ecNumber evidence="3">2.7.13.3</ecNumber>
    </recommendedName>
</protein>
<comment type="catalytic activity">
    <reaction evidence="1">
        <text>ATP + protein L-histidine = ADP + protein N-phospho-L-histidine.</text>
        <dbReference type="EC" id="2.7.13.3"/>
    </reaction>
</comment>
<dbReference type="InterPro" id="IPR004358">
    <property type="entry name" value="Sig_transdc_His_kin-like_C"/>
</dbReference>
<keyword evidence="5" id="KW-0597">Phosphoprotein</keyword>
<evidence type="ECO:0000256" key="9">
    <source>
        <dbReference type="ARBA" id="ARBA00022989"/>
    </source>
</evidence>
<dbReference type="Gene3D" id="3.30.565.10">
    <property type="entry name" value="Histidine kinase-like ATPase, C-terminal domain"/>
    <property type="match status" value="1"/>
</dbReference>
<keyword evidence="8" id="KW-0418">Kinase</keyword>
<dbReference type="SUPFAM" id="SSF55874">
    <property type="entry name" value="ATPase domain of HSP90 chaperone/DNA topoisomerase II/histidine kinase"/>
    <property type="match status" value="1"/>
</dbReference>
<dbReference type="EC" id="2.7.13.3" evidence="3"/>
<evidence type="ECO:0000259" key="12">
    <source>
        <dbReference type="PROSITE" id="PS50885"/>
    </source>
</evidence>
<evidence type="ECO:0000256" key="5">
    <source>
        <dbReference type="ARBA" id="ARBA00022553"/>
    </source>
</evidence>
<evidence type="ECO:0000256" key="10">
    <source>
        <dbReference type="SAM" id="Phobius"/>
    </source>
</evidence>
<evidence type="ECO:0000256" key="1">
    <source>
        <dbReference type="ARBA" id="ARBA00000085"/>
    </source>
</evidence>
<dbReference type="InterPro" id="IPR003594">
    <property type="entry name" value="HATPase_dom"/>
</dbReference>
<evidence type="ECO:0000313" key="13">
    <source>
        <dbReference type="EMBL" id="AMO67781.1"/>
    </source>
</evidence>
<evidence type="ECO:0000259" key="11">
    <source>
        <dbReference type="PROSITE" id="PS50109"/>
    </source>
</evidence>
<evidence type="ECO:0000256" key="8">
    <source>
        <dbReference type="ARBA" id="ARBA00022777"/>
    </source>
</evidence>
<dbReference type="Pfam" id="PF21623">
    <property type="entry name" value="HK_sensor_dom_bact"/>
    <property type="match status" value="1"/>
</dbReference>
<evidence type="ECO:0000256" key="4">
    <source>
        <dbReference type="ARBA" id="ARBA00022475"/>
    </source>
</evidence>
<dbReference type="STRING" id="1470434.AZF00_05475"/>
<proteinExistence type="predicted"/>
<comment type="subcellular location">
    <subcellularLocation>
        <location evidence="2">Cell membrane</location>
        <topology evidence="2">Multi-pass membrane protein</topology>
    </subcellularLocation>
</comment>
<dbReference type="Gene3D" id="6.10.340.10">
    <property type="match status" value="1"/>
</dbReference>
<dbReference type="GO" id="GO:0000155">
    <property type="term" value="F:phosphorelay sensor kinase activity"/>
    <property type="evidence" value="ECO:0007669"/>
    <property type="project" value="InterPro"/>
</dbReference>
<evidence type="ECO:0000256" key="6">
    <source>
        <dbReference type="ARBA" id="ARBA00022679"/>
    </source>
</evidence>
<gene>
    <name evidence="13" type="ORF">AZF00_05475</name>
</gene>
<dbReference type="PROSITE" id="PS50109">
    <property type="entry name" value="HIS_KIN"/>
    <property type="match status" value="1"/>
</dbReference>
<dbReference type="RefSeq" id="WP_008246594.1">
    <property type="nucleotide sequence ID" value="NZ_CP014544.1"/>
</dbReference>
<keyword evidence="10" id="KW-0472">Membrane</keyword>
<organism evidence="13 14">
    <name type="scientific">Zhongshania aliphaticivorans</name>
    <dbReference type="NCBI Taxonomy" id="1470434"/>
    <lineage>
        <taxon>Bacteria</taxon>
        <taxon>Pseudomonadati</taxon>
        <taxon>Pseudomonadota</taxon>
        <taxon>Gammaproteobacteria</taxon>
        <taxon>Cellvibrionales</taxon>
        <taxon>Spongiibacteraceae</taxon>
        <taxon>Zhongshania</taxon>
    </lineage>
</organism>
<evidence type="ECO:0000256" key="3">
    <source>
        <dbReference type="ARBA" id="ARBA00012438"/>
    </source>
</evidence>
<dbReference type="AlphaFoldDB" id="A0A127M3P4"/>
<dbReference type="SMART" id="SM00388">
    <property type="entry name" value="HisKA"/>
    <property type="match status" value="1"/>
</dbReference>